<evidence type="ECO:0000313" key="3">
    <source>
        <dbReference type="Proteomes" id="UP000183947"/>
    </source>
</evidence>
<gene>
    <name evidence="2" type="ORF">SAMN02746009_01133</name>
</gene>
<protein>
    <submittedName>
        <fullName evidence="2">Uncharacterized protein</fullName>
    </submittedName>
</protein>
<dbReference type="OrthoDB" id="865359at2"/>
<feature type="region of interest" description="Disordered" evidence="1">
    <location>
        <begin position="211"/>
        <end position="235"/>
    </location>
</feature>
<name>A0A1M6TII4_9BACT</name>
<dbReference type="AlphaFoldDB" id="A0A1M6TII4"/>
<dbReference type="Proteomes" id="UP000183947">
    <property type="component" value="Unassembled WGS sequence"/>
</dbReference>
<dbReference type="EMBL" id="FRAS01000004">
    <property type="protein sequence ID" value="SHK56912.1"/>
    <property type="molecule type" value="Genomic_DNA"/>
</dbReference>
<keyword evidence="3" id="KW-1185">Reference proteome</keyword>
<evidence type="ECO:0000313" key="2">
    <source>
        <dbReference type="EMBL" id="SHK56912.1"/>
    </source>
</evidence>
<organism evidence="2 3">
    <name type="scientific">Hymenobacter psychrotolerans DSM 18569</name>
    <dbReference type="NCBI Taxonomy" id="1121959"/>
    <lineage>
        <taxon>Bacteria</taxon>
        <taxon>Pseudomonadati</taxon>
        <taxon>Bacteroidota</taxon>
        <taxon>Cytophagia</taxon>
        <taxon>Cytophagales</taxon>
        <taxon>Hymenobacteraceae</taxon>
        <taxon>Hymenobacter</taxon>
    </lineage>
</organism>
<dbReference type="STRING" id="1121959.SAMN02746009_01133"/>
<evidence type="ECO:0000256" key="1">
    <source>
        <dbReference type="SAM" id="MobiDB-lite"/>
    </source>
</evidence>
<dbReference type="RefSeq" id="WP_073281993.1">
    <property type="nucleotide sequence ID" value="NZ_FRAS01000004.1"/>
</dbReference>
<reference evidence="3" key="1">
    <citation type="submission" date="2016-11" db="EMBL/GenBank/DDBJ databases">
        <authorList>
            <person name="Varghese N."/>
            <person name="Submissions S."/>
        </authorList>
    </citation>
    <scope>NUCLEOTIDE SEQUENCE [LARGE SCALE GENOMIC DNA]</scope>
    <source>
        <strain evidence="3">DSM 18569</strain>
    </source>
</reference>
<sequence>MADTPENTPSSPAPQPAPTEEQILADARLRELLAGYHPMYHELFLKTYARELQDLHYKGKTYEDSLEYLLRQHDKEAYTYLWMIQHQKLFDLECQWRAEQVDVPGALLTANFEDWHNYIEECPVLTPISPGELELFDAFLAQLTDPDDLETGNPSRDFWFHRRYPHAREEDEDDHDLSAWTQFWDLRRGTTYLRQLPDVRGGKELRYEKAYRRQRQEARPPAAPVPPDPRPHVPTWGDEYDDLVRRYLRQFEHPSRLRQFEAKRQLSLYQAADDQTDLEVALERLQDAGSVEIPIEAHANWRQAVITASNRYYFSQLRAALPHVYSEYCQRMALGIRPEAATEGWRRRHERTTMFDDLAERVRAGRRLLGEPDDLNF</sequence>
<accession>A0A1M6TII4</accession>
<proteinExistence type="predicted"/>